<protein>
    <recommendedName>
        <fullName evidence="7">Non-homologous end-joining factor 1</fullName>
    </recommendedName>
</protein>
<feature type="domain" description="XLF-like coiled-coil region" evidence="10">
    <location>
        <begin position="126"/>
        <end position="177"/>
    </location>
</feature>
<evidence type="ECO:0000259" key="10">
    <source>
        <dbReference type="Pfam" id="PF21928"/>
    </source>
</evidence>
<keyword evidence="12" id="KW-1185">Reference proteome</keyword>
<feature type="compositionally biased region" description="Basic and acidic residues" evidence="8">
    <location>
        <begin position="484"/>
        <end position="519"/>
    </location>
</feature>
<dbReference type="InterPro" id="IPR015381">
    <property type="entry name" value="XLF-like_N"/>
</dbReference>
<evidence type="ECO:0000256" key="8">
    <source>
        <dbReference type="SAM" id="MobiDB-lite"/>
    </source>
</evidence>
<evidence type="ECO:0000256" key="7">
    <source>
        <dbReference type="ARBA" id="ARBA00044529"/>
    </source>
</evidence>
<keyword evidence="2" id="KW-0227">DNA damage</keyword>
<keyword evidence="4" id="KW-0234">DNA repair</keyword>
<evidence type="ECO:0000256" key="2">
    <source>
        <dbReference type="ARBA" id="ARBA00022763"/>
    </source>
</evidence>
<feature type="compositionally biased region" description="Acidic residues" evidence="8">
    <location>
        <begin position="288"/>
        <end position="299"/>
    </location>
</feature>
<evidence type="ECO:0000256" key="5">
    <source>
        <dbReference type="ARBA" id="ARBA00023242"/>
    </source>
</evidence>
<dbReference type="Pfam" id="PF21928">
    <property type="entry name" value="XLF_CC"/>
    <property type="match status" value="1"/>
</dbReference>
<dbReference type="GeneID" id="54286698"/>
<feature type="region of interest" description="Disordered" evidence="8">
    <location>
        <begin position="261"/>
        <end position="405"/>
    </location>
</feature>
<dbReference type="GO" id="GO:0006303">
    <property type="term" value="P:double-strand break repair via nonhomologous end joining"/>
    <property type="evidence" value="ECO:0007669"/>
    <property type="project" value="UniProtKB-ARBA"/>
</dbReference>
<dbReference type="AlphaFoldDB" id="A0A6A5XD25"/>
<dbReference type="RefSeq" id="XP_033379003.1">
    <property type="nucleotide sequence ID" value="XM_033529301.1"/>
</dbReference>
<feature type="domain" description="XLF-like N-terminal" evidence="9">
    <location>
        <begin position="4"/>
        <end position="124"/>
    </location>
</feature>
<dbReference type="InterPro" id="IPR053829">
    <property type="entry name" value="XLF-like_CC"/>
</dbReference>
<dbReference type="Pfam" id="PF09302">
    <property type="entry name" value="XLF"/>
    <property type="match status" value="1"/>
</dbReference>
<keyword evidence="5" id="KW-0539">Nucleus</keyword>
<dbReference type="GO" id="GO:0032807">
    <property type="term" value="C:DNA ligase IV complex"/>
    <property type="evidence" value="ECO:0007669"/>
    <property type="project" value="TreeGrafter"/>
</dbReference>
<feature type="compositionally biased region" description="Polar residues" evidence="8">
    <location>
        <begin position="421"/>
        <end position="431"/>
    </location>
</feature>
<organism evidence="11 12">
    <name type="scientific">Aaosphaeria arxii CBS 175.79</name>
    <dbReference type="NCBI Taxonomy" id="1450172"/>
    <lineage>
        <taxon>Eukaryota</taxon>
        <taxon>Fungi</taxon>
        <taxon>Dikarya</taxon>
        <taxon>Ascomycota</taxon>
        <taxon>Pezizomycotina</taxon>
        <taxon>Dothideomycetes</taxon>
        <taxon>Pleosporomycetidae</taxon>
        <taxon>Pleosporales</taxon>
        <taxon>Pleosporales incertae sedis</taxon>
        <taxon>Aaosphaeria</taxon>
    </lineage>
</organism>
<dbReference type="InterPro" id="IPR038051">
    <property type="entry name" value="XRCC4-like_N_sf"/>
</dbReference>
<reference evidence="11" key="1">
    <citation type="journal article" date="2020" name="Stud. Mycol.">
        <title>101 Dothideomycetes genomes: a test case for predicting lifestyles and emergence of pathogens.</title>
        <authorList>
            <person name="Haridas S."/>
            <person name="Albert R."/>
            <person name="Binder M."/>
            <person name="Bloem J."/>
            <person name="Labutti K."/>
            <person name="Salamov A."/>
            <person name="Andreopoulos B."/>
            <person name="Baker S."/>
            <person name="Barry K."/>
            <person name="Bills G."/>
            <person name="Bluhm B."/>
            <person name="Cannon C."/>
            <person name="Castanera R."/>
            <person name="Culley D."/>
            <person name="Daum C."/>
            <person name="Ezra D."/>
            <person name="Gonzalez J."/>
            <person name="Henrissat B."/>
            <person name="Kuo A."/>
            <person name="Liang C."/>
            <person name="Lipzen A."/>
            <person name="Lutzoni F."/>
            <person name="Magnuson J."/>
            <person name="Mondo S."/>
            <person name="Nolan M."/>
            <person name="Ohm R."/>
            <person name="Pangilinan J."/>
            <person name="Park H.-J."/>
            <person name="Ramirez L."/>
            <person name="Alfaro M."/>
            <person name="Sun H."/>
            <person name="Tritt A."/>
            <person name="Yoshinaga Y."/>
            <person name="Zwiers L.-H."/>
            <person name="Turgeon B."/>
            <person name="Goodwin S."/>
            <person name="Spatafora J."/>
            <person name="Crous P."/>
            <person name="Grigoriev I."/>
        </authorList>
    </citation>
    <scope>NUCLEOTIDE SEQUENCE</scope>
    <source>
        <strain evidence="11">CBS 175.79</strain>
    </source>
</reference>
<feature type="compositionally biased region" description="Polar residues" evidence="8">
    <location>
        <begin position="325"/>
        <end position="336"/>
    </location>
</feature>
<dbReference type="EMBL" id="ML978076">
    <property type="protein sequence ID" value="KAF2010664.1"/>
    <property type="molecule type" value="Genomic_DNA"/>
</dbReference>
<gene>
    <name evidence="11" type="ORF">BU24DRAFT_427770</name>
</gene>
<dbReference type="InterPro" id="IPR052287">
    <property type="entry name" value="NHEJ_factor"/>
</dbReference>
<evidence type="ECO:0000256" key="4">
    <source>
        <dbReference type="ARBA" id="ARBA00023204"/>
    </source>
</evidence>
<dbReference type="Proteomes" id="UP000799778">
    <property type="component" value="Unassembled WGS sequence"/>
</dbReference>
<feature type="compositionally biased region" description="Basic and acidic residues" evidence="8">
    <location>
        <begin position="443"/>
        <end position="467"/>
    </location>
</feature>
<name>A0A6A5XD25_9PLEO</name>
<dbReference type="CDD" id="cd22285">
    <property type="entry name" value="HD_XLF_N"/>
    <property type="match status" value="1"/>
</dbReference>
<dbReference type="PANTHER" id="PTHR32235:SF1">
    <property type="entry name" value="NON-HOMOLOGOUS END-JOINING FACTOR 1"/>
    <property type="match status" value="1"/>
</dbReference>
<dbReference type="PANTHER" id="PTHR32235">
    <property type="entry name" value="NON-HOMOLOGOUS END-JOINING FACTOR 1"/>
    <property type="match status" value="1"/>
</dbReference>
<evidence type="ECO:0000313" key="12">
    <source>
        <dbReference type="Proteomes" id="UP000799778"/>
    </source>
</evidence>
<comment type="subcellular location">
    <subcellularLocation>
        <location evidence="1">Nucleus</location>
    </subcellularLocation>
</comment>
<feature type="compositionally biased region" description="Basic and acidic residues" evidence="8">
    <location>
        <begin position="300"/>
        <end position="323"/>
    </location>
</feature>
<evidence type="ECO:0000313" key="11">
    <source>
        <dbReference type="EMBL" id="KAF2010664.1"/>
    </source>
</evidence>
<dbReference type="Gene3D" id="2.170.210.10">
    <property type="entry name" value="DNA double-strand break repair and VJ recombination XRCC4, N-terminal"/>
    <property type="match status" value="1"/>
</dbReference>
<proteinExistence type="inferred from homology"/>
<evidence type="ECO:0000259" key="9">
    <source>
        <dbReference type="Pfam" id="PF09302"/>
    </source>
</evidence>
<feature type="region of interest" description="Disordered" evidence="8">
    <location>
        <begin position="421"/>
        <end position="529"/>
    </location>
</feature>
<comment type="similarity">
    <text evidence="6">Belongs to the XRCC4-XLF family. XLF subfamily.</text>
</comment>
<dbReference type="OrthoDB" id="2155935at2759"/>
<sequence length="529" mass="60150">MACWRVLELDPSTSIGVPQLLIKADFGEHGYILWLTDLSNIWSEDLSVVGIMERAVEVESPIEVGRQDTTQQGILLEHLQNSLTNAEGTVCRLTKYNESGVILNTVIDLPEPLDSLKWKFCLRKQSPTMLKNELILPLLLSGHIQYTRVKKLTTIIAEKDKAMSRLLDQYASNHLDLASVFPSVSGSKGNRRIAKREQVSRYIPALRPFVQDEWMEETTRHLYPELCTLDLFQEALSECNPSVPSSMKSREDEGIWWENIKATMDMSPPRPTSTTRLDPVIESRPSSEGEDTETEDEFETHENFKSRIPERRDNSADDNRDNSDPTSKNDSQSQSRLQHRMKLESQDHVLPTRRRSSLSVEQPALATSLPAVPSDHSKHPIAEPTTSRPKPKGFKIGGAKRSPATVEAKITSEENVLEDNMNVQITTASQHNEGRRRKGFKIGGKDKRTSEKETKNEFAGHIEESSRLTEIPDVEPTRGASQVETKDTHEEEVKHDETAEEKAERKRSELKRKNDDLSRRQAQRKKKRF</sequence>
<keyword evidence="3" id="KW-0238">DNA-binding</keyword>
<evidence type="ECO:0000256" key="1">
    <source>
        <dbReference type="ARBA" id="ARBA00004123"/>
    </source>
</evidence>
<dbReference type="GO" id="GO:0045027">
    <property type="term" value="F:DNA end binding"/>
    <property type="evidence" value="ECO:0007669"/>
    <property type="project" value="TreeGrafter"/>
</dbReference>
<evidence type="ECO:0000256" key="3">
    <source>
        <dbReference type="ARBA" id="ARBA00023125"/>
    </source>
</evidence>
<evidence type="ECO:0000256" key="6">
    <source>
        <dbReference type="ARBA" id="ARBA00025747"/>
    </source>
</evidence>
<accession>A0A6A5XD25</accession>